<reference evidence="1 2" key="1">
    <citation type="journal article" date="2020" name="J. Clin. Microbiol.">
        <title>Assessing the Genetic Diversity of Austrian Corynebacterium diphtheriae Clinical Isolates, 2011-2019.</title>
        <authorList>
            <person name="Schaeffer J."/>
            <person name="Huhulescu S."/>
            <person name="Stoeger A."/>
            <person name="Allerberger F."/>
            <person name="Ruppitsch W."/>
        </authorList>
    </citation>
    <scope>NUCLEOTIDE SEQUENCE [LARGE SCALE GENOMIC DNA]</scope>
    <source>
        <strain evidence="1 2">04-17</strain>
    </source>
</reference>
<sequence>MYHTVNEILDRIDQLEVMAFNASMDGDHTMEARIRREIRDLENQIEAMEVTR</sequence>
<gene>
    <name evidence="1" type="ORF">I4J41_07080</name>
</gene>
<name>A0ABS0LCG5_9CORY</name>
<organism evidence="1 2">
    <name type="scientific">Corynebacterium belfantii</name>
    <dbReference type="NCBI Taxonomy" id="2014537"/>
    <lineage>
        <taxon>Bacteria</taxon>
        <taxon>Bacillati</taxon>
        <taxon>Actinomycetota</taxon>
        <taxon>Actinomycetes</taxon>
        <taxon>Mycobacteriales</taxon>
        <taxon>Corynebacteriaceae</taxon>
        <taxon>Corynebacterium</taxon>
    </lineage>
</organism>
<dbReference type="RefSeq" id="WP_197690167.1">
    <property type="nucleotide sequence ID" value="NZ_CANNXG010000011.1"/>
</dbReference>
<dbReference type="Proteomes" id="UP000615580">
    <property type="component" value="Unassembled WGS sequence"/>
</dbReference>
<proteinExistence type="predicted"/>
<keyword evidence="2" id="KW-1185">Reference proteome</keyword>
<dbReference type="EMBL" id="JADQUG010000024">
    <property type="protein sequence ID" value="MBG9354369.1"/>
    <property type="molecule type" value="Genomic_DNA"/>
</dbReference>
<evidence type="ECO:0000313" key="2">
    <source>
        <dbReference type="Proteomes" id="UP000615580"/>
    </source>
</evidence>
<evidence type="ECO:0000313" key="1">
    <source>
        <dbReference type="EMBL" id="MBG9354369.1"/>
    </source>
</evidence>
<protein>
    <submittedName>
        <fullName evidence="1">Uncharacterized protein</fullName>
    </submittedName>
</protein>
<comment type="caution">
    <text evidence="1">The sequence shown here is derived from an EMBL/GenBank/DDBJ whole genome shotgun (WGS) entry which is preliminary data.</text>
</comment>
<accession>A0ABS0LCG5</accession>